<feature type="compositionally biased region" description="Acidic residues" evidence="5">
    <location>
        <begin position="51"/>
        <end position="86"/>
    </location>
</feature>
<reference evidence="8" key="1">
    <citation type="submission" date="2020-05" db="UniProtKB">
        <authorList>
            <consortium name="EnsemblMetazoa"/>
        </authorList>
    </citation>
    <scope>IDENTIFICATION</scope>
    <source>
        <strain evidence="8">FUMOZ</strain>
    </source>
</reference>
<dbReference type="PROSITE" id="PS51805">
    <property type="entry name" value="EPHD"/>
    <property type="match status" value="1"/>
</dbReference>
<dbReference type="CDD" id="cd15561">
    <property type="entry name" value="PHD1_PHF14"/>
    <property type="match status" value="1"/>
</dbReference>
<feature type="compositionally biased region" description="Polar residues" evidence="5">
    <location>
        <begin position="834"/>
        <end position="852"/>
    </location>
</feature>
<dbReference type="PANTHER" id="PTHR13793:SF150">
    <property type="entry name" value="PHD FINGER PROTEIN 14"/>
    <property type="match status" value="1"/>
</dbReference>
<dbReference type="Gene3D" id="2.30.30.1150">
    <property type="match status" value="2"/>
</dbReference>
<evidence type="ECO:0000259" key="7">
    <source>
        <dbReference type="PROSITE" id="PS51805"/>
    </source>
</evidence>
<evidence type="ECO:0000256" key="2">
    <source>
        <dbReference type="ARBA" id="ARBA00022771"/>
    </source>
</evidence>
<dbReference type="SUPFAM" id="SSF57903">
    <property type="entry name" value="FYVE/PHD zinc finger"/>
    <property type="match status" value="3"/>
</dbReference>
<evidence type="ECO:0000256" key="3">
    <source>
        <dbReference type="ARBA" id="ARBA00022833"/>
    </source>
</evidence>
<evidence type="ECO:0000259" key="6">
    <source>
        <dbReference type="PROSITE" id="PS50016"/>
    </source>
</evidence>
<feature type="domain" description="PHD-type" evidence="6">
    <location>
        <begin position="1067"/>
        <end position="1120"/>
    </location>
</feature>
<proteinExistence type="predicted"/>
<evidence type="ECO:0000256" key="4">
    <source>
        <dbReference type="PROSITE-ProRule" id="PRU00146"/>
    </source>
</evidence>
<dbReference type="InterPro" id="IPR013083">
    <property type="entry name" value="Znf_RING/FYVE/PHD"/>
</dbReference>
<dbReference type="VEuPathDB" id="VectorBase:AFUN2_000860"/>
<feature type="compositionally biased region" description="Basic residues" evidence="5">
    <location>
        <begin position="1"/>
        <end position="10"/>
    </location>
</feature>
<dbReference type="PROSITE" id="PS01359">
    <property type="entry name" value="ZF_PHD_1"/>
    <property type="match status" value="1"/>
</dbReference>
<dbReference type="GO" id="GO:0008270">
    <property type="term" value="F:zinc ion binding"/>
    <property type="evidence" value="ECO:0007669"/>
    <property type="project" value="UniProtKB-KW"/>
</dbReference>
<dbReference type="InterPro" id="IPR001965">
    <property type="entry name" value="Znf_PHD"/>
</dbReference>
<keyword evidence="3" id="KW-0862">Zinc</keyword>
<feature type="compositionally biased region" description="Polar residues" evidence="5">
    <location>
        <begin position="89"/>
        <end position="102"/>
    </location>
</feature>
<feature type="compositionally biased region" description="Polar residues" evidence="5">
    <location>
        <begin position="886"/>
        <end position="896"/>
    </location>
</feature>
<feature type="domain" description="PHD-type" evidence="7">
    <location>
        <begin position="221"/>
        <end position="339"/>
    </location>
</feature>
<dbReference type="GO" id="GO:0006357">
    <property type="term" value="P:regulation of transcription by RNA polymerase II"/>
    <property type="evidence" value="ECO:0007669"/>
    <property type="project" value="TreeGrafter"/>
</dbReference>
<dbReference type="CDD" id="cd15674">
    <property type="entry name" value="ePHD_PHF14"/>
    <property type="match status" value="1"/>
</dbReference>
<keyword evidence="1" id="KW-0479">Metal-binding</keyword>
<dbReference type="Pfam" id="PF13832">
    <property type="entry name" value="zf-HC5HC2H_2"/>
    <property type="match status" value="1"/>
</dbReference>
<sequence length="1124" mass="124942">MRNSIKRRRPSGLTTQTLLDFDLGESSSDSDFRIEDHDDESDDCSLGSKDDNDDGDDDDDDDDEDNDDDYNDDDDNDDDDGDEDDQDHTNQPLQHLNSQNGANRKLSEQEANETGNEEEEEDNTIVGASGKMKVLSVPITVTKITSEKDAAIQKLLMKSICCACLGDRSDDQNEIVECDGCGVTVHEGCYGVSECTSISSTISSCSTEPWFCDACKAGVENPDCELCPNKGGIFKETDVGKWVHLVCALYVPGVAFGEVDQLSSVTLFEMPYNKWGAKTCSLCDDARLARTGVCIGCDAGMCKTYFHVTCAQYYGLLSEAHSEEADQADPFYAHCKIHSDKSLIKHRKRNYNAIKMKAVHRQMEEESRKTQKPTPEQLRIERKLTKHRRRYVTNKETKNPPWVPTQKMPRLLITSATACKKMLYKAELMGLDMAAIEFQEAQIASLSDVRKKWHIPPAFSVEFIGYYLDRAIRLVDMKKNLQEQIVMNKHLLGKQQQLRIKYDRSVTKNQEALKVNEVFKEGISKIYEHINALCPNKPLIPVDQVGKPPVVGVPPYGKSHQNVLINTSLSVTPPARTMSVPTAAALKMGVGFPLQNLMVSGKRDDTGRILSTQCKQNSEELLNECGICKRCNDQHLLAKCDTCHLHYHLGCLNPPLTRHPKKSKLYGWQCSECDKSDDSNPESIIIPKMPRKSRTRYSKDGTIVPYDFSYTDQLPPTQTDGAGSSVRKTVKGIATVELVSAGSIDIKQEPIRQPVAESSNEVDSPIKVPGKRGRKKKLIGECESSAECNDAKKKDLKLSRAKEEQSDEQSCKYSLHDSTLSELDTSDEQRQHNSKVQKVESTTVQGPSPGSQHKTEPADDGVTLANSTLSTVGSSEAIAAAGPGSESLSSMMLETGSSSTTHHKHSKRRKEKHRNRSPNTERIISKDHKRKRKRKNHAYETVDHTNLDYPMPEYGDSRPRIKIKIKSVLDGSNRHTTQIFYVRTERSEESSSTVPQLISGAADSSSQANQLMVQMNQMLPVPQPVQYNGTEQITQGRARIKRDGGSRLNASCITSIGSSVGTSANDECICDVCHGAGTSPNIVQCDECQKSYHFGCLEPPLKKTPKRRGYSWHCADCDPTDVES</sequence>
<dbReference type="EnsemblMetazoa" id="AFUN008147-RA">
    <property type="protein sequence ID" value="AFUN008147-PA"/>
    <property type="gene ID" value="AFUN008147"/>
</dbReference>
<dbReference type="PANTHER" id="PTHR13793">
    <property type="entry name" value="PHD FINGER PROTEINS"/>
    <property type="match status" value="1"/>
</dbReference>
<feature type="region of interest" description="Disordered" evidence="5">
    <location>
        <begin position="880"/>
        <end position="939"/>
    </location>
</feature>
<dbReference type="InterPro" id="IPR019787">
    <property type="entry name" value="Znf_PHD-finger"/>
</dbReference>
<keyword evidence="2 4" id="KW-0863">Zinc-finger</keyword>
<dbReference type="STRING" id="62324.A0A182RPG4"/>
<dbReference type="InterPro" id="IPR011011">
    <property type="entry name" value="Znf_FYVE_PHD"/>
</dbReference>
<dbReference type="VEuPathDB" id="VectorBase:AFUN008147"/>
<accession>A0A182RPG4</accession>
<feature type="compositionally biased region" description="Basic and acidic residues" evidence="5">
    <location>
        <begin position="789"/>
        <end position="804"/>
    </location>
</feature>
<dbReference type="CDD" id="cd15562">
    <property type="entry name" value="PHD2_PHF14"/>
    <property type="match status" value="1"/>
</dbReference>
<feature type="region of interest" description="Disordered" evidence="5">
    <location>
        <begin position="789"/>
        <end position="865"/>
    </location>
</feature>
<protein>
    <recommendedName>
        <fullName evidence="9">PHD finger protein 14</fullName>
    </recommendedName>
</protein>
<feature type="domain" description="PHD-type" evidence="6">
    <location>
        <begin position="158"/>
        <end position="218"/>
    </location>
</feature>
<dbReference type="InterPro" id="IPR034732">
    <property type="entry name" value="EPHD"/>
</dbReference>
<dbReference type="InterPro" id="IPR019786">
    <property type="entry name" value="Zinc_finger_PHD-type_CS"/>
</dbReference>
<dbReference type="AlphaFoldDB" id="A0A182RPG4"/>
<evidence type="ECO:0000256" key="5">
    <source>
        <dbReference type="SAM" id="MobiDB-lite"/>
    </source>
</evidence>
<dbReference type="PROSITE" id="PS50016">
    <property type="entry name" value="ZF_PHD_2"/>
    <property type="match status" value="3"/>
</dbReference>
<feature type="region of interest" description="Disordered" evidence="5">
    <location>
        <begin position="1"/>
        <end position="127"/>
    </location>
</feature>
<feature type="compositionally biased region" description="Basic residues" evidence="5">
    <location>
        <begin position="927"/>
        <end position="936"/>
    </location>
</feature>
<dbReference type="Pfam" id="PF00628">
    <property type="entry name" value="PHD"/>
    <property type="match status" value="2"/>
</dbReference>
<dbReference type="InterPro" id="IPR050701">
    <property type="entry name" value="Histone_Mod_Regulator"/>
</dbReference>
<dbReference type="CDD" id="cd15563">
    <property type="entry name" value="PHD3_PHF14"/>
    <property type="match status" value="1"/>
</dbReference>
<evidence type="ECO:0000256" key="1">
    <source>
        <dbReference type="ARBA" id="ARBA00022723"/>
    </source>
</evidence>
<feature type="region of interest" description="Disordered" evidence="5">
    <location>
        <begin position="750"/>
        <end position="777"/>
    </location>
</feature>
<feature type="compositionally biased region" description="Basic residues" evidence="5">
    <location>
        <begin position="901"/>
        <end position="916"/>
    </location>
</feature>
<name>A0A182RPG4_ANOFN</name>
<organism evidence="8">
    <name type="scientific">Anopheles funestus</name>
    <name type="common">African malaria mosquito</name>
    <dbReference type="NCBI Taxonomy" id="62324"/>
    <lineage>
        <taxon>Eukaryota</taxon>
        <taxon>Metazoa</taxon>
        <taxon>Ecdysozoa</taxon>
        <taxon>Arthropoda</taxon>
        <taxon>Hexapoda</taxon>
        <taxon>Insecta</taxon>
        <taxon>Pterygota</taxon>
        <taxon>Neoptera</taxon>
        <taxon>Endopterygota</taxon>
        <taxon>Diptera</taxon>
        <taxon>Nematocera</taxon>
        <taxon>Culicoidea</taxon>
        <taxon>Culicidae</taxon>
        <taxon>Anophelinae</taxon>
        <taxon>Anopheles</taxon>
    </lineage>
</organism>
<feature type="domain" description="PHD-type" evidence="6">
    <location>
        <begin position="625"/>
        <end position="676"/>
    </location>
</feature>
<dbReference type="Gene3D" id="3.30.40.10">
    <property type="entry name" value="Zinc/RING finger domain, C3HC4 (zinc finger)"/>
    <property type="match status" value="2"/>
</dbReference>
<dbReference type="SMART" id="SM00249">
    <property type="entry name" value="PHD"/>
    <property type="match status" value="4"/>
</dbReference>
<evidence type="ECO:0000313" key="8">
    <source>
        <dbReference type="EnsemblMetazoa" id="AFUN008147-PA"/>
    </source>
</evidence>
<evidence type="ECO:0008006" key="9">
    <source>
        <dbReference type="Google" id="ProtNLM"/>
    </source>
</evidence>